<keyword evidence="4" id="KW-1185">Reference proteome</keyword>
<dbReference type="HAMAP" id="MF_01139">
    <property type="entry name" value="ISPT"/>
    <property type="match status" value="1"/>
</dbReference>
<evidence type="ECO:0000313" key="5">
    <source>
        <dbReference type="RefSeq" id="XP_056687373.1"/>
    </source>
</evidence>
<dbReference type="EC" id="2.5.1.-" evidence="3"/>
<keyword evidence="2 3" id="KW-0808">Transferase</keyword>
<dbReference type="SUPFAM" id="SSF64005">
    <property type="entry name" value="Undecaprenyl diphosphate synthase"/>
    <property type="match status" value="1"/>
</dbReference>
<organism evidence="4 5">
    <name type="scientific">Spinacia oleracea</name>
    <name type="common">Spinach</name>
    <dbReference type="NCBI Taxonomy" id="3562"/>
    <lineage>
        <taxon>Eukaryota</taxon>
        <taxon>Viridiplantae</taxon>
        <taxon>Streptophyta</taxon>
        <taxon>Embryophyta</taxon>
        <taxon>Tracheophyta</taxon>
        <taxon>Spermatophyta</taxon>
        <taxon>Magnoliopsida</taxon>
        <taxon>eudicotyledons</taxon>
        <taxon>Gunneridae</taxon>
        <taxon>Pentapetalae</taxon>
        <taxon>Caryophyllales</taxon>
        <taxon>Chenopodiaceae</taxon>
        <taxon>Chenopodioideae</taxon>
        <taxon>Anserineae</taxon>
        <taxon>Spinacia</taxon>
    </lineage>
</organism>
<protein>
    <recommendedName>
        <fullName evidence="3">Alkyl transferase</fullName>
        <ecNumber evidence="3">2.5.1.-</ecNumber>
    </recommendedName>
</protein>
<name>A0ABM3QVJ4_SPIOL</name>
<evidence type="ECO:0000256" key="2">
    <source>
        <dbReference type="ARBA" id="ARBA00022679"/>
    </source>
</evidence>
<dbReference type="PANTHER" id="PTHR10291">
    <property type="entry name" value="DEHYDRODOLICHYL DIPHOSPHATE SYNTHASE FAMILY MEMBER"/>
    <property type="match status" value="1"/>
</dbReference>
<sequence length="320" mass="36173">MIITRFLHPRAAIPLSNSTLNLSSKLQSYLPNHVHTHFNNHLPGSILNFRAHFFFSSLPENAMAGKVQPDTGKSPETELPVCLQRELMPGHVALILDGNRRWAELRGLGSEAGHEAGLKTLLQVMGLCVKWGIKVATFFLFSSENWSRPKAEIKFVMLRFHKMLVNERHNLIRQGIRISTIGDTSMLSIDLQEVIEDVKAATKDNTKTHVIFAVSYSGKNDIVQACKNISMKVRKGLIEPDDVSETLIEQELQTKITITPSPDLLIRTSGELRISNFLLWQLAYSELYFTKTLWPEFGESEFIAALQSFQTRGRRFGGRL</sequence>
<dbReference type="PROSITE" id="PS01066">
    <property type="entry name" value="UPP_SYNTHASE"/>
    <property type="match status" value="1"/>
</dbReference>
<dbReference type="Proteomes" id="UP000813463">
    <property type="component" value="Chromosome 6"/>
</dbReference>
<dbReference type="Gene3D" id="3.40.1180.10">
    <property type="entry name" value="Decaprenyl diphosphate synthase-like"/>
    <property type="match status" value="1"/>
</dbReference>
<evidence type="ECO:0000256" key="3">
    <source>
        <dbReference type="RuleBase" id="RU363018"/>
    </source>
</evidence>
<dbReference type="NCBIfam" id="TIGR00055">
    <property type="entry name" value="uppS"/>
    <property type="match status" value="1"/>
</dbReference>
<dbReference type="InterPro" id="IPR018520">
    <property type="entry name" value="UPP_synth-like_CS"/>
</dbReference>
<dbReference type="Pfam" id="PF01255">
    <property type="entry name" value="Prenyltransf"/>
    <property type="match status" value="1"/>
</dbReference>
<dbReference type="InterPro" id="IPR036424">
    <property type="entry name" value="UPP_synth-like_sf"/>
</dbReference>
<reference evidence="5" key="2">
    <citation type="submission" date="2025-08" db="UniProtKB">
        <authorList>
            <consortium name="RefSeq"/>
        </authorList>
    </citation>
    <scope>IDENTIFICATION</scope>
    <source>
        <tissue evidence="5">Leaf</tissue>
    </source>
</reference>
<dbReference type="PANTHER" id="PTHR10291:SF0">
    <property type="entry name" value="DEHYDRODOLICHYL DIPHOSPHATE SYNTHASE 2"/>
    <property type="match status" value="1"/>
</dbReference>
<accession>A0ABM3QVJ4</accession>
<evidence type="ECO:0000256" key="1">
    <source>
        <dbReference type="ARBA" id="ARBA00001946"/>
    </source>
</evidence>
<dbReference type="CDD" id="cd00475">
    <property type="entry name" value="Cis_IPPS"/>
    <property type="match status" value="1"/>
</dbReference>
<dbReference type="InterPro" id="IPR001441">
    <property type="entry name" value="UPP_synth-like"/>
</dbReference>
<proteinExistence type="inferred from homology"/>
<dbReference type="RefSeq" id="XP_056687373.1">
    <property type="nucleotide sequence ID" value="XM_056831395.1"/>
</dbReference>
<dbReference type="GeneID" id="110798370"/>
<evidence type="ECO:0000313" key="4">
    <source>
        <dbReference type="Proteomes" id="UP000813463"/>
    </source>
</evidence>
<gene>
    <name evidence="5" type="primary">LOC110798370</name>
</gene>
<comment type="similarity">
    <text evidence="3">Belongs to the UPP synthase family.</text>
</comment>
<comment type="cofactor">
    <cofactor evidence="1">
        <name>Mg(2+)</name>
        <dbReference type="ChEBI" id="CHEBI:18420"/>
    </cofactor>
</comment>
<reference evidence="4" key="1">
    <citation type="journal article" date="2021" name="Nat. Commun.">
        <title>Genomic analyses provide insights into spinach domestication and the genetic basis of agronomic traits.</title>
        <authorList>
            <person name="Cai X."/>
            <person name="Sun X."/>
            <person name="Xu C."/>
            <person name="Sun H."/>
            <person name="Wang X."/>
            <person name="Ge C."/>
            <person name="Zhang Z."/>
            <person name="Wang Q."/>
            <person name="Fei Z."/>
            <person name="Jiao C."/>
            <person name="Wang Q."/>
        </authorList>
    </citation>
    <scope>NUCLEOTIDE SEQUENCE [LARGE SCALE GENOMIC DNA]</scope>
    <source>
        <strain evidence="4">cv. Varoflay</strain>
    </source>
</reference>